<evidence type="ECO:0000256" key="3">
    <source>
        <dbReference type="SAM" id="SignalP"/>
    </source>
</evidence>
<dbReference type="RefSeq" id="WP_091346126.1">
    <property type="nucleotide sequence ID" value="NZ_FMAQ01000001.1"/>
</dbReference>
<sequence>MKAIFFLLFLFNTNFAEAATVRIYPRISHNYNPIYPSLLGLFLGLLFFVVISSLTEVLAALSIYREKKPKAENTAKKVIKDTAKEEERLAINNQKKLKRDQIKKNRKEQIKKMREDRLAKKKRKKQSQ</sequence>
<feature type="chain" id="PRO_5008687749" description="Lipopolysaccharide assembly protein A domain-containing protein" evidence="3">
    <location>
        <begin position="19"/>
        <end position="128"/>
    </location>
</feature>
<feature type="compositionally biased region" description="Basic residues" evidence="1">
    <location>
        <begin position="119"/>
        <end position="128"/>
    </location>
</feature>
<reference evidence="5" key="1">
    <citation type="submission" date="2016-08" db="EMBL/GenBank/DDBJ databases">
        <authorList>
            <person name="Varghese N."/>
            <person name="Submissions Spin"/>
        </authorList>
    </citation>
    <scope>NUCLEOTIDE SEQUENCE [LARGE SCALE GENOMIC DNA]</scope>
    <source>
        <strain evidence="5">R-53248</strain>
    </source>
</reference>
<dbReference type="Proteomes" id="UP000199670">
    <property type="component" value="Unassembled WGS sequence"/>
</dbReference>
<name>A0A1C3YVE4_9GAMM</name>
<evidence type="ECO:0000313" key="5">
    <source>
        <dbReference type="Proteomes" id="UP000199670"/>
    </source>
</evidence>
<feature type="region of interest" description="Disordered" evidence="1">
    <location>
        <begin position="96"/>
        <end position="128"/>
    </location>
</feature>
<accession>A0A1C3YVE4</accession>
<proteinExistence type="predicted"/>
<dbReference type="AlphaFoldDB" id="A0A1C3YVE4"/>
<keyword evidence="2" id="KW-0472">Membrane</keyword>
<organism evidence="4 5">
    <name type="scientific">Gilliamella bombicola</name>
    <dbReference type="NCBI Taxonomy" id="1798182"/>
    <lineage>
        <taxon>Bacteria</taxon>
        <taxon>Pseudomonadati</taxon>
        <taxon>Pseudomonadota</taxon>
        <taxon>Gammaproteobacteria</taxon>
        <taxon>Orbales</taxon>
        <taxon>Orbaceae</taxon>
        <taxon>Gilliamella</taxon>
    </lineage>
</organism>
<dbReference type="EMBL" id="FMAQ01000001">
    <property type="protein sequence ID" value="SCB73998.1"/>
    <property type="molecule type" value="Genomic_DNA"/>
</dbReference>
<evidence type="ECO:0000313" key="4">
    <source>
        <dbReference type="EMBL" id="SCB73998.1"/>
    </source>
</evidence>
<feature type="transmembrane region" description="Helical" evidence="2">
    <location>
        <begin position="34"/>
        <end position="61"/>
    </location>
</feature>
<evidence type="ECO:0000256" key="2">
    <source>
        <dbReference type="SAM" id="Phobius"/>
    </source>
</evidence>
<feature type="compositionally biased region" description="Basic and acidic residues" evidence="1">
    <location>
        <begin position="99"/>
        <end position="118"/>
    </location>
</feature>
<feature type="signal peptide" evidence="3">
    <location>
        <begin position="1"/>
        <end position="18"/>
    </location>
</feature>
<keyword evidence="5" id="KW-1185">Reference proteome</keyword>
<keyword evidence="2" id="KW-0812">Transmembrane</keyword>
<keyword evidence="3" id="KW-0732">Signal</keyword>
<evidence type="ECO:0000256" key="1">
    <source>
        <dbReference type="SAM" id="MobiDB-lite"/>
    </source>
</evidence>
<keyword evidence="2" id="KW-1133">Transmembrane helix</keyword>
<dbReference type="STRING" id="1798182.GA0061081_101133"/>
<evidence type="ECO:0008006" key="6">
    <source>
        <dbReference type="Google" id="ProtNLM"/>
    </source>
</evidence>
<protein>
    <recommendedName>
        <fullName evidence="6">Lipopolysaccharide assembly protein A domain-containing protein</fullName>
    </recommendedName>
</protein>
<dbReference type="OrthoDB" id="9961710at2"/>
<gene>
    <name evidence="4" type="ORF">GA0061081_101133</name>
</gene>